<reference evidence="3 4" key="1">
    <citation type="submission" date="2016-10" db="EMBL/GenBank/DDBJ databases">
        <authorList>
            <person name="de Groot N.N."/>
        </authorList>
    </citation>
    <scope>NUCLEOTIDE SEQUENCE [LARGE SCALE GENOMIC DNA]</scope>
    <source>
        <strain evidence="3 4">DSM 25294</strain>
    </source>
</reference>
<dbReference type="STRING" id="571298.SAMN04488026_11009"/>
<evidence type="ECO:0000256" key="1">
    <source>
        <dbReference type="SAM" id="Phobius"/>
    </source>
</evidence>
<dbReference type="PANTHER" id="PTHR36698">
    <property type="entry name" value="BLL5892 PROTEIN"/>
    <property type="match status" value="1"/>
</dbReference>
<name>A0A1G9LQ71_9RHOB</name>
<organism evidence="3 4">
    <name type="scientific">Aliiruegeria lutimaris</name>
    <dbReference type="NCBI Taxonomy" id="571298"/>
    <lineage>
        <taxon>Bacteria</taxon>
        <taxon>Pseudomonadati</taxon>
        <taxon>Pseudomonadota</taxon>
        <taxon>Alphaproteobacteria</taxon>
        <taxon>Rhodobacterales</taxon>
        <taxon>Roseobacteraceae</taxon>
        <taxon>Aliiruegeria</taxon>
    </lineage>
</organism>
<dbReference type="Pfam" id="PF02470">
    <property type="entry name" value="MlaD"/>
    <property type="match status" value="1"/>
</dbReference>
<dbReference type="AlphaFoldDB" id="A0A1G9LQ71"/>
<dbReference type="RefSeq" id="WP_093164167.1">
    <property type="nucleotide sequence ID" value="NZ_FNEK01000100.1"/>
</dbReference>
<dbReference type="OrthoDB" id="9808689at2"/>
<protein>
    <submittedName>
        <fullName evidence="3">Phospholipid/cholesterol/gamma-HCH transport system substrate-binding protein</fullName>
    </submittedName>
</protein>
<proteinExistence type="predicted"/>
<keyword evidence="1" id="KW-1133">Transmembrane helix</keyword>
<dbReference type="InterPro" id="IPR003399">
    <property type="entry name" value="Mce/MlaD"/>
</dbReference>
<feature type="domain" description="Mce/MlaD" evidence="2">
    <location>
        <begin position="38"/>
        <end position="115"/>
    </location>
</feature>
<keyword evidence="1" id="KW-0812">Transmembrane</keyword>
<evidence type="ECO:0000313" key="4">
    <source>
        <dbReference type="Proteomes" id="UP000199382"/>
    </source>
</evidence>
<dbReference type="EMBL" id="FNEK01000100">
    <property type="protein sequence ID" value="SDL64189.1"/>
    <property type="molecule type" value="Genomic_DNA"/>
</dbReference>
<gene>
    <name evidence="3" type="ORF">SAMN04488026_11009</name>
</gene>
<dbReference type="PANTHER" id="PTHR36698:SF3">
    <property type="entry name" value="ABC-TYPE TRANSPORT AUXILIARY LIPOPROTEIN COMPONENT DOMAIN-CONTAINING PROTEIN"/>
    <property type="match status" value="1"/>
</dbReference>
<evidence type="ECO:0000313" key="3">
    <source>
        <dbReference type="EMBL" id="SDL64189.1"/>
    </source>
</evidence>
<keyword evidence="1" id="KW-0472">Membrane</keyword>
<accession>A0A1G9LQ71</accession>
<sequence length="579" mass="61389">METRANYVLVGAFTLAGFIGLLLFFVWFAQVELDRQYDYYDIDFSTVSGLTNASDVRFAGLPVGQVVDVRLSPDGNGLVRVRIEVAAETPIRGTSIATIELLGVTGVSFVSLSAGDPRDPLLAMPATGNVPMINSGRSVLQAISEDAPTIVEEVLSVSRQLGQLLGPENQARVSTVLANLERSTGDLEQALADFSSVADTIATSSDELVAFTAKLDEISAATASVLETADTTLVSITEIARRAEGTLDKGDAVLESGQTALASADLFITRDLNRVVENLAATSENVRRQIDSLAADTSATMEEFRKTGALAGDFILKADKTLETTDITLADMSVAAVAVEEAATEFDLLVSESGAALVSEARSFISDAGRVVEAAVKVAETDLPAIIEDIRGATETAARVIEEVGTDLSAVAGRADAISANVATTLDSVSRTFTNANDTLDRLNTALETGDSALAAADRVLTSADLLVNEDLGPLTNELRAALSRLDTAIVLVTEDLPVITSELRRAAETANAAFNEVGQTATSLGPPLRSFANEGLPQYSRLALETRELVGNLDRLVRRIERDPARYFLGRDEPAFRR</sequence>
<feature type="transmembrane region" description="Helical" evidence="1">
    <location>
        <begin position="7"/>
        <end position="29"/>
    </location>
</feature>
<evidence type="ECO:0000259" key="2">
    <source>
        <dbReference type="Pfam" id="PF02470"/>
    </source>
</evidence>
<keyword evidence="4" id="KW-1185">Reference proteome</keyword>
<dbReference type="Proteomes" id="UP000199382">
    <property type="component" value="Unassembled WGS sequence"/>
</dbReference>